<organism evidence="7 8">
    <name type="scientific">Bursaphelenchus xylophilus</name>
    <name type="common">Pinewood nematode worm</name>
    <name type="synonym">Aphelenchoides xylophilus</name>
    <dbReference type="NCBI Taxonomy" id="6326"/>
    <lineage>
        <taxon>Eukaryota</taxon>
        <taxon>Metazoa</taxon>
        <taxon>Ecdysozoa</taxon>
        <taxon>Nematoda</taxon>
        <taxon>Chromadorea</taxon>
        <taxon>Rhabditida</taxon>
        <taxon>Tylenchina</taxon>
        <taxon>Tylenchomorpha</taxon>
        <taxon>Aphelenchoidea</taxon>
        <taxon>Aphelenchoididae</taxon>
        <taxon>Bursaphelenchus</taxon>
    </lineage>
</organism>
<dbReference type="Proteomes" id="UP000659654">
    <property type="component" value="Unassembled WGS sequence"/>
</dbReference>
<dbReference type="GO" id="GO:0005737">
    <property type="term" value="C:cytoplasm"/>
    <property type="evidence" value="ECO:0007669"/>
    <property type="project" value="TreeGrafter"/>
</dbReference>
<protein>
    <submittedName>
        <fullName evidence="7">(pine wood nematode) hypothetical protein</fullName>
    </submittedName>
</protein>
<feature type="domain" description="Tyrosine-protein phosphatase" evidence="5">
    <location>
        <begin position="60"/>
        <end position="201"/>
    </location>
</feature>
<keyword evidence="3" id="KW-0904">Protein phosphatase</keyword>
<gene>
    <name evidence="7" type="ORF">BXYJ_LOCUS1162</name>
</gene>
<dbReference type="AlphaFoldDB" id="A0A7I8XB43"/>
<dbReference type="CDD" id="cd14514">
    <property type="entry name" value="DUSP14-like"/>
    <property type="match status" value="1"/>
</dbReference>
<sequence length="271" mass="30855">MSGQRMQRAKDKIEVMRKWSLKSRDLCLPHLIPLSRQPLLLEYNSKMAPISFKVNPEFAQISELVPRLFICGVSALSPANMKAFKISLIVNATKEVPNLKSLGEIQRIKLWVDDTTDEDLFPHFDIVADQIHAVIQDGGNVLVHCVAGVSRSASICLAYLTKYHFRSLRAAYHLMCSKRPMVRPNLGFWRQLIHYEQLIKGNAGSVRIVRDEAQPDKLLPDVYLKNVIPERVPSPDRYEKLDEPRERQHSGARPKFRPVLEPLTEIAEAAA</sequence>
<evidence type="ECO:0000256" key="3">
    <source>
        <dbReference type="ARBA" id="ARBA00022912"/>
    </source>
</evidence>
<dbReference type="InterPro" id="IPR020422">
    <property type="entry name" value="TYR_PHOSPHATASE_DUAL_dom"/>
</dbReference>
<keyword evidence="2" id="KW-0378">Hydrolase</keyword>
<evidence type="ECO:0000256" key="1">
    <source>
        <dbReference type="ARBA" id="ARBA00008601"/>
    </source>
</evidence>
<dbReference type="OrthoDB" id="285418at2759"/>
<dbReference type="InterPro" id="IPR016130">
    <property type="entry name" value="Tyr_Pase_AS"/>
</dbReference>
<reference evidence="7" key="1">
    <citation type="submission" date="2020-09" db="EMBL/GenBank/DDBJ databases">
        <authorList>
            <person name="Kikuchi T."/>
        </authorList>
    </citation>
    <scope>NUCLEOTIDE SEQUENCE</scope>
    <source>
        <strain evidence="7">Ka4C1</strain>
    </source>
</reference>
<name>A0A7I8XB43_BURXY</name>
<dbReference type="InterPro" id="IPR000387">
    <property type="entry name" value="Tyr_Pase_dom"/>
</dbReference>
<dbReference type="GO" id="GO:0004721">
    <property type="term" value="F:phosphoprotein phosphatase activity"/>
    <property type="evidence" value="ECO:0007669"/>
    <property type="project" value="UniProtKB-KW"/>
</dbReference>
<keyword evidence="8" id="KW-1185">Reference proteome</keyword>
<dbReference type="Gene3D" id="3.90.190.10">
    <property type="entry name" value="Protein tyrosine phosphatase superfamily"/>
    <property type="match status" value="1"/>
</dbReference>
<dbReference type="EMBL" id="CAJFDI010000001">
    <property type="protein sequence ID" value="CAD5208926.1"/>
    <property type="molecule type" value="Genomic_DNA"/>
</dbReference>
<comment type="similarity">
    <text evidence="1">Belongs to the protein-tyrosine phosphatase family. Non-receptor class dual specificity subfamily.</text>
</comment>
<dbReference type="InterPro" id="IPR029021">
    <property type="entry name" value="Prot-tyrosine_phosphatase-like"/>
</dbReference>
<dbReference type="PROSITE" id="PS00383">
    <property type="entry name" value="TYR_PHOSPHATASE_1"/>
    <property type="match status" value="1"/>
</dbReference>
<dbReference type="SMART" id="SM00195">
    <property type="entry name" value="DSPc"/>
    <property type="match status" value="1"/>
</dbReference>
<proteinExistence type="inferred from homology"/>
<dbReference type="InterPro" id="IPR000340">
    <property type="entry name" value="Dual-sp_phosphatase_cat-dom"/>
</dbReference>
<dbReference type="Proteomes" id="UP000582659">
    <property type="component" value="Unassembled WGS sequence"/>
</dbReference>
<feature type="region of interest" description="Disordered" evidence="4">
    <location>
        <begin position="234"/>
        <end position="263"/>
    </location>
</feature>
<dbReference type="SUPFAM" id="SSF52799">
    <property type="entry name" value="(Phosphotyrosine protein) phosphatases II"/>
    <property type="match status" value="1"/>
</dbReference>
<dbReference type="InterPro" id="IPR052103">
    <property type="entry name" value="Dual_spec_Phospatases"/>
</dbReference>
<evidence type="ECO:0000313" key="7">
    <source>
        <dbReference type="EMBL" id="CAD5208926.1"/>
    </source>
</evidence>
<dbReference type="Pfam" id="PF00782">
    <property type="entry name" value="DSPc"/>
    <property type="match status" value="1"/>
</dbReference>
<dbReference type="PROSITE" id="PS50054">
    <property type="entry name" value="TYR_PHOSPHATASE_DUAL"/>
    <property type="match status" value="1"/>
</dbReference>
<feature type="domain" description="Tyrosine specific protein phosphatases" evidence="6">
    <location>
        <begin position="118"/>
        <end position="180"/>
    </location>
</feature>
<dbReference type="PROSITE" id="PS50056">
    <property type="entry name" value="TYR_PHOSPHATASE_2"/>
    <property type="match status" value="1"/>
</dbReference>
<dbReference type="SMR" id="A0A7I8XB43"/>
<evidence type="ECO:0000259" key="5">
    <source>
        <dbReference type="PROSITE" id="PS50054"/>
    </source>
</evidence>
<evidence type="ECO:0000256" key="4">
    <source>
        <dbReference type="SAM" id="MobiDB-lite"/>
    </source>
</evidence>
<feature type="compositionally biased region" description="Basic and acidic residues" evidence="4">
    <location>
        <begin position="234"/>
        <end position="249"/>
    </location>
</feature>
<evidence type="ECO:0000313" key="8">
    <source>
        <dbReference type="Proteomes" id="UP000659654"/>
    </source>
</evidence>
<evidence type="ECO:0000256" key="2">
    <source>
        <dbReference type="ARBA" id="ARBA00022801"/>
    </source>
</evidence>
<dbReference type="PANTHER" id="PTHR45961:SF9">
    <property type="entry name" value="DUAL SPECIFICITY PROTEIN PHOSPHATASE 14"/>
    <property type="match status" value="1"/>
</dbReference>
<dbReference type="EMBL" id="CAJFCV020000001">
    <property type="protein sequence ID" value="CAG9083404.1"/>
    <property type="molecule type" value="Genomic_DNA"/>
</dbReference>
<dbReference type="PANTHER" id="PTHR45961">
    <property type="entry name" value="IP21249P"/>
    <property type="match status" value="1"/>
</dbReference>
<accession>A0A7I8XB43</accession>
<comment type="caution">
    <text evidence="7">The sequence shown here is derived from an EMBL/GenBank/DDBJ whole genome shotgun (WGS) entry which is preliminary data.</text>
</comment>
<evidence type="ECO:0000259" key="6">
    <source>
        <dbReference type="PROSITE" id="PS50056"/>
    </source>
</evidence>